<name>A0A5J5IR89_9MICO</name>
<protein>
    <submittedName>
        <fullName evidence="1">Uncharacterized protein</fullName>
    </submittedName>
</protein>
<evidence type="ECO:0000313" key="2">
    <source>
        <dbReference type="Proteomes" id="UP000327039"/>
    </source>
</evidence>
<gene>
    <name evidence="1" type="ORF">F6B42_10555</name>
</gene>
<sequence>MCSRAKYRRDVARVIEELHATAGDRADILAQTAGMWAGYYERDATPELIASLMTINGAGPWVELGRKRRGATPHGAPLPAR</sequence>
<dbReference type="EMBL" id="VYRZ01000003">
    <property type="protein sequence ID" value="KAA9084951.1"/>
    <property type="molecule type" value="Genomic_DNA"/>
</dbReference>
<dbReference type="RefSeq" id="WP_150419662.1">
    <property type="nucleotide sequence ID" value="NZ_VYRZ01000003.1"/>
</dbReference>
<dbReference type="OrthoDB" id="5075900at2"/>
<organism evidence="1 2">
    <name type="scientific">Microbacterium radiodurans</name>
    <dbReference type="NCBI Taxonomy" id="661398"/>
    <lineage>
        <taxon>Bacteria</taxon>
        <taxon>Bacillati</taxon>
        <taxon>Actinomycetota</taxon>
        <taxon>Actinomycetes</taxon>
        <taxon>Micrococcales</taxon>
        <taxon>Microbacteriaceae</taxon>
        <taxon>Microbacterium</taxon>
    </lineage>
</organism>
<reference evidence="2" key="1">
    <citation type="submission" date="2019-09" db="EMBL/GenBank/DDBJ databases">
        <title>Mumia zhuanghuii sp. nov. isolated from the intestinal contents of plateau pika (Ochotona curzoniae) in the Qinghai-Tibet plateau of China.</title>
        <authorList>
            <person name="Tian Z."/>
        </authorList>
    </citation>
    <scope>NUCLEOTIDE SEQUENCE [LARGE SCALE GENOMIC DNA]</scope>
    <source>
        <strain evidence="2">DSM 25564</strain>
    </source>
</reference>
<comment type="caution">
    <text evidence="1">The sequence shown here is derived from an EMBL/GenBank/DDBJ whole genome shotgun (WGS) entry which is preliminary data.</text>
</comment>
<proteinExistence type="predicted"/>
<keyword evidence="2" id="KW-1185">Reference proteome</keyword>
<dbReference type="AlphaFoldDB" id="A0A5J5IR89"/>
<dbReference type="Proteomes" id="UP000327039">
    <property type="component" value="Unassembled WGS sequence"/>
</dbReference>
<accession>A0A5J5IR89</accession>
<evidence type="ECO:0000313" key="1">
    <source>
        <dbReference type="EMBL" id="KAA9084951.1"/>
    </source>
</evidence>